<feature type="transmembrane region" description="Helical" evidence="10">
    <location>
        <begin position="184"/>
        <end position="208"/>
    </location>
</feature>
<dbReference type="Pfam" id="PF00015">
    <property type="entry name" value="MCPsignal"/>
    <property type="match status" value="1"/>
</dbReference>
<evidence type="ECO:0000259" key="11">
    <source>
        <dbReference type="PROSITE" id="PS50111"/>
    </source>
</evidence>
<dbReference type="PRINTS" id="PR00260">
    <property type="entry name" value="CHEMTRNSDUCR"/>
</dbReference>
<protein>
    <submittedName>
        <fullName evidence="13">Methyl-accepting chemotaxis protein</fullName>
    </submittedName>
</protein>
<dbReference type="GO" id="GO:0006935">
    <property type="term" value="P:chemotaxis"/>
    <property type="evidence" value="ECO:0007669"/>
    <property type="project" value="UniProtKB-KW"/>
</dbReference>
<reference evidence="14" key="1">
    <citation type="submission" date="2016-10" db="EMBL/GenBank/DDBJ databases">
        <authorList>
            <person name="Varghese N."/>
            <person name="Submissions S."/>
        </authorList>
    </citation>
    <scope>NUCLEOTIDE SEQUENCE [LARGE SCALE GENOMIC DNA]</scope>
    <source>
        <strain evidence="14">DSM 6150</strain>
    </source>
</reference>
<dbReference type="InterPro" id="IPR003660">
    <property type="entry name" value="HAMP_dom"/>
</dbReference>
<keyword evidence="3" id="KW-0145">Chemotaxis</keyword>
<dbReference type="PANTHER" id="PTHR43531:SF11">
    <property type="entry name" value="METHYL-ACCEPTING CHEMOTAXIS PROTEIN 3"/>
    <property type="match status" value="1"/>
</dbReference>
<feature type="compositionally biased region" description="Polar residues" evidence="9">
    <location>
        <begin position="313"/>
        <end position="331"/>
    </location>
</feature>
<dbReference type="PROSITE" id="PS50885">
    <property type="entry name" value="HAMP"/>
    <property type="match status" value="1"/>
</dbReference>
<dbReference type="GO" id="GO:0007165">
    <property type="term" value="P:signal transduction"/>
    <property type="evidence" value="ECO:0007669"/>
    <property type="project" value="UniProtKB-KW"/>
</dbReference>
<evidence type="ECO:0000256" key="5">
    <source>
        <dbReference type="ARBA" id="ARBA00022989"/>
    </source>
</evidence>
<dbReference type="InterPro" id="IPR004090">
    <property type="entry name" value="Chemotax_Me-accpt_rcpt"/>
</dbReference>
<comment type="similarity">
    <text evidence="7">Belongs to the methyl-accepting chemotaxis (MCP) protein family.</text>
</comment>
<evidence type="ECO:0000256" key="6">
    <source>
        <dbReference type="ARBA" id="ARBA00023136"/>
    </source>
</evidence>
<dbReference type="GO" id="GO:0004888">
    <property type="term" value="F:transmembrane signaling receptor activity"/>
    <property type="evidence" value="ECO:0007669"/>
    <property type="project" value="InterPro"/>
</dbReference>
<keyword evidence="5 10" id="KW-1133">Transmembrane helix</keyword>
<dbReference type="SUPFAM" id="SSF58104">
    <property type="entry name" value="Methyl-accepting chemotaxis protein (MCP) signaling domain"/>
    <property type="match status" value="1"/>
</dbReference>
<dbReference type="STRING" id="83765.SAMN05660284_02021"/>
<dbReference type="SMART" id="SM01049">
    <property type="entry name" value="Cache_2"/>
    <property type="match status" value="1"/>
</dbReference>
<keyword evidence="4 10" id="KW-0812">Transmembrane</keyword>
<evidence type="ECO:0000256" key="10">
    <source>
        <dbReference type="SAM" id="Phobius"/>
    </source>
</evidence>
<dbReference type="Pfam" id="PF17200">
    <property type="entry name" value="sCache_2"/>
    <property type="match status" value="1"/>
</dbReference>
<evidence type="ECO:0000256" key="9">
    <source>
        <dbReference type="SAM" id="MobiDB-lite"/>
    </source>
</evidence>
<proteinExistence type="inferred from homology"/>
<feature type="domain" description="Methyl-accepting transducer" evidence="11">
    <location>
        <begin position="271"/>
        <end position="486"/>
    </location>
</feature>
<dbReference type="SMART" id="SM00283">
    <property type="entry name" value="MA"/>
    <property type="match status" value="1"/>
</dbReference>
<keyword evidence="8" id="KW-0807">Transducer</keyword>
<dbReference type="InterPro" id="IPR051310">
    <property type="entry name" value="MCP_chemotaxis"/>
</dbReference>
<evidence type="ECO:0000256" key="4">
    <source>
        <dbReference type="ARBA" id="ARBA00022692"/>
    </source>
</evidence>
<dbReference type="Pfam" id="PF00672">
    <property type="entry name" value="HAMP"/>
    <property type="match status" value="1"/>
</dbReference>
<dbReference type="RefSeq" id="WP_091195549.1">
    <property type="nucleotide sequence ID" value="NZ_FOVE01000014.1"/>
</dbReference>
<evidence type="ECO:0000259" key="12">
    <source>
        <dbReference type="PROSITE" id="PS50885"/>
    </source>
</evidence>
<dbReference type="PROSITE" id="PS50111">
    <property type="entry name" value="CHEMOTAXIS_TRANSDUC_2"/>
    <property type="match status" value="1"/>
</dbReference>
<feature type="region of interest" description="Disordered" evidence="9">
    <location>
        <begin position="310"/>
        <end position="336"/>
    </location>
</feature>
<feature type="domain" description="HAMP" evidence="12">
    <location>
        <begin position="211"/>
        <end position="266"/>
    </location>
</feature>
<dbReference type="SMART" id="SM00304">
    <property type="entry name" value="HAMP"/>
    <property type="match status" value="1"/>
</dbReference>
<dbReference type="GO" id="GO:0005886">
    <property type="term" value="C:plasma membrane"/>
    <property type="evidence" value="ECO:0007669"/>
    <property type="project" value="UniProtKB-SubCell"/>
</dbReference>
<dbReference type="AlphaFoldDB" id="A0A1I5AX64"/>
<dbReference type="CDD" id="cd06225">
    <property type="entry name" value="HAMP"/>
    <property type="match status" value="1"/>
</dbReference>
<dbReference type="OrthoDB" id="8899037at2"/>
<dbReference type="PANTHER" id="PTHR43531">
    <property type="entry name" value="PROTEIN ICFG"/>
    <property type="match status" value="1"/>
</dbReference>
<organism evidence="13 14">
    <name type="scientific">Formivibrio citricus</name>
    <dbReference type="NCBI Taxonomy" id="83765"/>
    <lineage>
        <taxon>Bacteria</taxon>
        <taxon>Pseudomonadati</taxon>
        <taxon>Pseudomonadota</taxon>
        <taxon>Betaproteobacteria</taxon>
        <taxon>Neisseriales</taxon>
        <taxon>Chitinibacteraceae</taxon>
        <taxon>Formivibrio</taxon>
    </lineage>
</organism>
<dbReference type="Gene3D" id="3.30.450.20">
    <property type="entry name" value="PAS domain"/>
    <property type="match status" value="1"/>
</dbReference>
<dbReference type="InterPro" id="IPR033480">
    <property type="entry name" value="sCache_2"/>
</dbReference>
<accession>A0A1I5AX64</accession>
<evidence type="ECO:0000313" key="13">
    <source>
        <dbReference type="EMBL" id="SFN67002.1"/>
    </source>
</evidence>
<keyword evidence="6 10" id="KW-0472">Membrane</keyword>
<evidence type="ECO:0000256" key="1">
    <source>
        <dbReference type="ARBA" id="ARBA00004651"/>
    </source>
</evidence>
<dbReference type="Proteomes" id="UP000242869">
    <property type="component" value="Unassembled WGS sequence"/>
</dbReference>
<dbReference type="InterPro" id="IPR004089">
    <property type="entry name" value="MCPsignal_dom"/>
</dbReference>
<comment type="subcellular location">
    <subcellularLocation>
        <location evidence="1">Cell membrane</location>
        <topology evidence="1">Multi-pass membrane protein</topology>
    </subcellularLocation>
</comment>
<evidence type="ECO:0000256" key="2">
    <source>
        <dbReference type="ARBA" id="ARBA00022475"/>
    </source>
</evidence>
<sequence length="505" mass="54839">MRIRTKIWVMALTSLLGLLVLSFSGLYSLRQNILEERKTQIFQFLDFAEALTKHYQSLEVSGKLSRAEAQARAKEALAAQQRGSDYYFVRSLKDDILLVIPIADRVGKVRDGGKMPDGRTLVETYKDALNKSMGAKTIVRTEVARPDKEDKNRLYPKLNGIVKYEPWDWMIGIGFFVDDIEALFWSRAMVLLLIGAFMVIVFMVWTYVMSNRIAKPIVEVVGVLNEMAKGDFTRKINPTYTKKNDEIGMLAVGINQFIEKTSEMLSGVVSAANQVASGSRQIAETAASLSQGSMQQAANVEEVSATVEEMAGATQQNATNSEQTEAISQKAAQDAEEGGRAVRQTVVAMQEIADKIGVVEEIARKTNLLALNAAIEAARAGEAGKGFAVVASEVRKLAEHSQKVAGEISALSVSSVSVAEKAGSLLCQIVPGIQKTSVLVQGISFSCREQASGVEQVSSAVSQLTMVIQQNAASSEELASMSDQLSSQAAWLKESVAPFRVPRGP</sequence>
<evidence type="ECO:0000313" key="14">
    <source>
        <dbReference type="Proteomes" id="UP000242869"/>
    </source>
</evidence>
<dbReference type="Gene3D" id="1.10.287.950">
    <property type="entry name" value="Methyl-accepting chemotaxis protein"/>
    <property type="match status" value="1"/>
</dbReference>
<evidence type="ECO:0000256" key="3">
    <source>
        <dbReference type="ARBA" id="ARBA00022500"/>
    </source>
</evidence>
<gene>
    <name evidence="13" type="ORF">SAMN05660284_02021</name>
</gene>
<evidence type="ECO:0000256" key="7">
    <source>
        <dbReference type="ARBA" id="ARBA00029447"/>
    </source>
</evidence>
<keyword evidence="2" id="KW-1003">Cell membrane</keyword>
<dbReference type="EMBL" id="FOVE01000014">
    <property type="protein sequence ID" value="SFN67002.1"/>
    <property type="molecule type" value="Genomic_DNA"/>
</dbReference>
<name>A0A1I5AX64_9NEIS</name>
<evidence type="ECO:0000256" key="8">
    <source>
        <dbReference type="PROSITE-ProRule" id="PRU00284"/>
    </source>
</evidence>
<keyword evidence="14" id="KW-1185">Reference proteome</keyword>